<sequence>MDMEVTLEKDFIFRISEVMKRIGMEENKSFARFCKNWILKKQVEGEMTSGLIYSSEEADNYESLIHKLKIPYIIRVDSNLNKDEIRISEKFIRLKEQHLRIDWKFVKKECKYWNIGNIITTNLINSCFKLRSSNFTGMNIYTPEKRVKMCKSYLKKLSSIKAEILLFHHSQTLSDSKCIKIGVYLSELRHILPKITTKVVLHKFIISRKSLRSIFYLCQDKQELGFFQCKIELETVPNFLRCLKHCTIGILDLSRCGKDYLCNWNEKPEHFRNLMIGLSQAEWAYSVLKAIIIERYDISEENLAEALKDLNLGHLSIVY</sequence>
<evidence type="ECO:0000313" key="1">
    <source>
        <dbReference type="EMBL" id="CAI2375350.1"/>
    </source>
</evidence>
<reference evidence="1" key="1">
    <citation type="submission" date="2023-07" db="EMBL/GenBank/DDBJ databases">
        <authorList>
            <consortium name="AG Swart"/>
            <person name="Singh M."/>
            <person name="Singh A."/>
            <person name="Seah K."/>
            <person name="Emmerich C."/>
        </authorList>
    </citation>
    <scope>NUCLEOTIDE SEQUENCE</scope>
    <source>
        <strain evidence="1">DP1</strain>
    </source>
</reference>
<gene>
    <name evidence="1" type="ORF">ECRASSUSDP1_LOCUS16712</name>
</gene>
<proteinExistence type="predicted"/>
<keyword evidence="2" id="KW-1185">Reference proteome</keyword>
<accession>A0AAD2CZS2</accession>
<dbReference type="EMBL" id="CAMPGE010016817">
    <property type="protein sequence ID" value="CAI2375350.1"/>
    <property type="molecule type" value="Genomic_DNA"/>
</dbReference>
<organism evidence="1 2">
    <name type="scientific">Euplotes crassus</name>
    <dbReference type="NCBI Taxonomy" id="5936"/>
    <lineage>
        <taxon>Eukaryota</taxon>
        <taxon>Sar</taxon>
        <taxon>Alveolata</taxon>
        <taxon>Ciliophora</taxon>
        <taxon>Intramacronucleata</taxon>
        <taxon>Spirotrichea</taxon>
        <taxon>Hypotrichia</taxon>
        <taxon>Euplotida</taxon>
        <taxon>Euplotidae</taxon>
        <taxon>Moneuplotes</taxon>
    </lineage>
</organism>
<dbReference type="Proteomes" id="UP001295684">
    <property type="component" value="Unassembled WGS sequence"/>
</dbReference>
<name>A0AAD2CZS2_EUPCR</name>
<evidence type="ECO:0000313" key="2">
    <source>
        <dbReference type="Proteomes" id="UP001295684"/>
    </source>
</evidence>
<dbReference type="AlphaFoldDB" id="A0AAD2CZS2"/>
<comment type="caution">
    <text evidence="1">The sequence shown here is derived from an EMBL/GenBank/DDBJ whole genome shotgun (WGS) entry which is preliminary data.</text>
</comment>
<protein>
    <submittedName>
        <fullName evidence="1">Uncharacterized protein</fullName>
    </submittedName>
</protein>